<evidence type="ECO:0000259" key="1">
    <source>
        <dbReference type="Pfam" id="PF24254"/>
    </source>
</evidence>
<dbReference type="EMBL" id="RJSF01000019">
    <property type="protein sequence ID" value="RNM16060.1"/>
    <property type="molecule type" value="Genomic_DNA"/>
</dbReference>
<dbReference type="Proteomes" id="UP000279994">
    <property type="component" value="Unassembled WGS sequence"/>
</dbReference>
<evidence type="ECO:0000313" key="2">
    <source>
        <dbReference type="EMBL" id="RNM16060.1"/>
    </source>
</evidence>
<comment type="caution">
    <text evidence="2">The sequence shown here is derived from an EMBL/GenBank/DDBJ whole genome shotgun (WGS) entry which is preliminary data.</text>
</comment>
<organism evidence="2 3">
    <name type="scientific">Nocardioides pocheonensis</name>
    <dbReference type="NCBI Taxonomy" id="661485"/>
    <lineage>
        <taxon>Bacteria</taxon>
        <taxon>Bacillati</taxon>
        <taxon>Actinomycetota</taxon>
        <taxon>Actinomycetes</taxon>
        <taxon>Propionibacteriales</taxon>
        <taxon>Nocardioidaceae</taxon>
        <taxon>Nocardioides</taxon>
    </lineage>
</organism>
<sequence>MTTATATSATPLTAVDRCDRCGAQAYLRVSLQGGGELLFCAHHAREHGDKLREIAAYVHDETDRLADSPVLSDDTDER</sequence>
<proteinExistence type="predicted"/>
<dbReference type="OrthoDB" id="3539048at2"/>
<dbReference type="InterPro" id="IPR055878">
    <property type="entry name" value="DUF7455"/>
</dbReference>
<gene>
    <name evidence="2" type="ORF">EFL26_07860</name>
</gene>
<dbReference type="AlphaFoldDB" id="A0A3N0GV89"/>
<accession>A0A3N0GV89</accession>
<protein>
    <recommendedName>
        <fullName evidence="1">DUF7455 domain-containing protein</fullName>
    </recommendedName>
</protein>
<feature type="domain" description="DUF7455" evidence="1">
    <location>
        <begin position="12"/>
        <end position="65"/>
    </location>
</feature>
<evidence type="ECO:0000313" key="3">
    <source>
        <dbReference type="Proteomes" id="UP000279994"/>
    </source>
</evidence>
<dbReference type="Pfam" id="PF24254">
    <property type="entry name" value="DUF7455"/>
    <property type="match status" value="1"/>
</dbReference>
<dbReference type="RefSeq" id="WP_123222313.1">
    <property type="nucleotide sequence ID" value="NZ_RJSF01000019.1"/>
</dbReference>
<reference evidence="2 3" key="1">
    <citation type="submission" date="2018-11" db="EMBL/GenBank/DDBJ databases">
        <authorList>
            <person name="Li F."/>
        </authorList>
    </citation>
    <scope>NUCLEOTIDE SEQUENCE [LARGE SCALE GENOMIC DNA]</scope>
    <source>
        <strain evidence="2 3">Gsoil 818</strain>
    </source>
</reference>
<name>A0A3N0GV89_9ACTN</name>
<keyword evidence="3" id="KW-1185">Reference proteome</keyword>